<evidence type="ECO:0000256" key="3">
    <source>
        <dbReference type="ARBA" id="ARBA00022741"/>
    </source>
</evidence>
<dbReference type="InterPro" id="IPR023115">
    <property type="entry name" value="TIF_IF2_dom3"/>
</dbReference>
<evidence type="ECO:0000256" key="2">
    <source>
        <dbReference type="ARBA" id="ARBA00022540"/>
    </source>
</evidence>
<dbReference type="SUPFAM" id="SSF52156">
    <property type="entry name" value="Initiation factor IF2/eIF5b, domain 3"/>
    <property type="match status" value="1"/>
</dbReference>
<evidence type="ECO:0000256" key="5">
    <source>
        <dbReference type="ARBA" id="ARBA00023134"/>
    </source>
</evidence>
<evidence type="ECO:0000313" key="7">
    <source>
        <dbReference type="EMBL" id="GAF81185.1"/>
    </source>
</evidence>
<dbReference type="GO" id="GO:0005525">
    <property type="term" value="F:GTP binding"/>
    <property type="evidence" value="ECO:0007669"/>
    <property type="project" value="UniProtKB-KW"/>
</dbReference>
<organism evidence="7">
    <name type="scientific">marine sediment metagenome</name>
    <dbReference type="NCBI Taxonomy" id="412755"/>
    <lineage>
        <taxon>unclassified sequences</taxon>
        <taxon>metagenomes</taxon>
        <taxon>ecological metagenomes</taxon>
    </lineage>
</organism>
<reference evidence="7" key="1">
    <citation type="journal article" date="2014" name="Front. Microbiol.">
        <title>High frequency of phylogenetically diverse reductive dehalogenase-homologous genes in deep subseafloor sedimentary metagenomes.</title>
        <authorList>
            <person name="Kawai M."/>
            <person name="Futagami T."/>
            <person name="Toyoda A."/>
            <person name="Takaki Y."/>
            <person name="Nishi S."/>
            <person name="Hori S."/>
            <person name="Arai W."/>
            <person name="Tsubouchi T."/>
            <person name="Morono Y."/>
            <person name="Uchiyama I."/>
            <person name="Ito T."/>
            <person name="Fujiyama A."/>
            <person name="Inagaki F."/>
            <person name="Takami H."/>
        </authorList>
    </citation>
    <scope>NUCLEOTIDE SEQUENCE</scope>
    <source>
        <strain evidence="7">Expedition CK06-06</strain>
    </source>
</reference>
<dbReference type="GO" id="GO:0005829">
    <property type="term" value="C:cytosol"/>
    <property type="evidence" value="ECO:0007669"/>
    <property type="project" value="TreeGrafter"/>
</dbReference>
<dbReference type="InterPro" id="IPR015760">
    <property type="entry name" value="TIF_IF2"/>
</dbReference>
<accession>X0TYF9</accession>
<keyword evidence="4" id="KW-0648">Protein biosynthesis</keyword>
<dbReference type="CDD" id="cd03702">
    <property type="entry name" value="IF2_mtIF2_II"/>
    <property type="match status" value="1"/>
</dbReference>
<dbReference type="Gene3D" id="3.40.50.300">
    <property type="entry name" value="P-loop containing nucleotide triphosphate hydrolases"/>
    <property type="match status" value="1"/>
</dbReference>
<dbReference type="PROSITE" id="PS51722">
    <property type="entry name" value="G_TR_2"/>
    <property type="match status" value="1"/>
</dbReference>
<dbReference type="InterPro" id="IPR009000">
    <property type="entry name" value="Transl_B-barrel_sf"/>
</dbReference>
<comment type="caution">
    <text evidence="7">The sequence shown here is derived from an EMBL/GenBank/DDBJ whole genome shotgun (WGS) entry which is preliminary data.</text>
</comment>
<dbReference type="GO" id="GO:0003924">
    <property type="term" value="F:GTPase activity"/>
    <property type="evidence" value="ECO:0007669"/>
    <property type="project" value="InterPro"/>
</dbReference>
<dbReference type="PANTHER" id="PTHR43381:SF5">
    <property type="entry name" value="TR-TYPE G DOMAIN-CONTAINING PROTEIN"/>
    <property type="match status" value="1"/>
</dbReference>
<gene>
    <name evidence="7" type="ORF">S01H1_18510</name>
</gene>
<sequence length="327" mass="35341">IGAYRVKVDEKEIVFLDTPGHEAFTAMRARGAHVTDLVLLVVAADDGVMPQTVEAINHCKEAKVPVVVAINKIDKPNINVEAIKKELAKSDLVAEEWGGKTIFAETSAKTKVGIEKLLEMLHLEGEMLELKADPKKSGEGTIIEAKMDKREGKSISVIVKDGTIKVGDNFIVGGTFGRVKALINEEGKNLKEAGPSTPVKILGAEHLPLPGDTFRVVDSKAKEIIEKKTLPAQKELKRTPVKATLEELFKEIKEGGRKELKLIIKGDVVGSVEAVSESLKKLKTQEIGINIIHQAAGGINESDITLASASNAIIIGFNAPLENRIKE</sequence>
<feature type="non-terminal residue" evidence="7">
    <location>
        <position position="327"/>
    </location>
</feature>
<dbReference type="Gene3D" id="2.40.30.10">
    <property type="entry name" value="Translation factors"/>
    <property type="match status" value="1"/>
</dbReference>
<name>X0TYF9_9ZZZZ</name>
<dbReference type="AlphaFoldDB" id="X0TYF9"/>
<evidence type="ECO:0000256" key="4">
    <source>
        <dbReference type="ARBA" id="ARBA00022917"/>
    </source>
</evidence>
<dbReference type="InterPro" id="IPR036925">
    <property type="entry name" value="TIF_IF2_dom3_sf"/>
</dbReference>
<keyword evidence="3" id="KW-0547">Nucleotide-binding</keyword>
<dbReference type="Gene3D" id="3.40.50.10050">
    <property type="entry name" value="Translation initiation factor IF- 2, domain 3"/>
    <property type="match status" value="1"/>
</dbReference>
<keyword evidence="5" id="KW-0342">GTP-binding</keyword>
<feature type="non-terminal residue" evidence="7">
    <location>
        <position position="1"/>
    </location>
</feature>
<dbReference type="InterPro" id="IPR000795">
    <property type="entry name" value="T_Tr_GTP-bd_dom"/>
</dbReference>
<proteinExistence type="inferred from homology"/>
<dbReference type="InterPro" id="IPR053905">
    <property type="entry name" value="EF-G-like_DII"/>
</dbReference>
<dbReference type="Pfam" id="PF11987">
    <property type="entry name" value="IF-2"/>
    <property type="match status" value="1"/>
</dbReference>
<dbReference type="EMBL" id="BARS01009902">
    <property type="protein sequence ID" value="GAF81185.1"/>
    <property type="molecule type" value="Genomic_DNA"/>
</dbReference>
<dbReference type="SUPFAM" id="SSF52540">
    <property type="entry name" value="P-loop containing nucleoside triphosphate hydrolases"/>
    <property type="match status" value="1"/>
</dbReference>
<dbReference type="SUPFAM" id="SSF50447">
    <property type="entry name" value="Translation proteins"/>
    <property type="match status" value="1"/>
</dbReference>
<evidence type="ECO:0000256" key="1">
    <source>
        <dbReference type="ARBA" id="ARBA00007733"/>
    </source>
</evidence>
<comment type="similarity">
    <text evidence="1">Belongs to the TRAFAC class translation factor GTPase superfamily. Classic translation factor GTPase family. IF-2 subfamily.</text>
</comment>
<dbReference type="GO" id="GO:0003743">
    <property type="term" value="F:translation initiation factor activity"/>
    <property type="evidence" value="ECO:0007669"/>
    <property type="project" value="UniProtKB-KW"/>
</dbReference>
<feature type="domain" description="Tr-type G" evidence="6">
    <location>
        <begin position="1"/>
        <end position="131"/>
    </location>
</feature>
<dbReference type="Pfam" id="PF00009">
    <property type="entry name" value="GTP_EFTU"/>
    <property type="match status" value="1"/>
</dbReference>
<dbReference type="FunFam" id="3.40.50.10050:FF:000001">
    <property type="entry name" value="Translation initiation factor IF-2"/>
    <property type="match status" value="1"/>
</dbReference>
<dbReference type="InterPro" id="IPR005225">
    <property type="entry name" value="Small_GTP-bd"/>
</dbReference>
<dbReference type="PANTHER" id="PTHR43381">
    <property type="entry name" value="TRANSLATION INITIATION FACTOR IF-2-RELATED"/>
    <property type="match status" value="1"/>
</dbReference>
<dbReference type="InterPro" id="IPR044145">
    <property type="entry name" value="IF2_II"/>
</dbReference>
<dbReference type="CDD" id="cd01887">
    <property type="entry name" value="IF2_eIF5B"/>
    <property type="match status" value="1"/>
</dbReference>
<protein>
    <recommendedName>
        <fullName evidence="6">Tr-type G domain-containing protein</fullName>
    </recommendedName>
</protein>
<keyword evidence="2" id="KW-0396">Initiation factor</keyword>
<dbReference type="InterPro" id="IPR027417">
    <property type="entry name" value="P-loop_NTPase"/>
</dbReference>
<dbReference type="NCBIfam" id="TIGR00231">
    <property type="entry name" value="small_GTP"/>
    <property type="match status" value="1"/>
</dbReference>
<evidence type="ECO:0000259" key="6">
    <source>
        <dbReference type="PROSITE" id="PS51722"/>
    </source>
</evidence>
<dbReference type="Pfam" id="PF22042">
    <property type="entry name" value="EF-G_D2"/>
    <property type="match status" value="1"/>
</dbReference>